<feature type="compositionally biased region" description="Basic and acidic residues" evidence="1">
    <location>
        <begin position="274"/>
        <end position="284"/>
    </location>
</feature>
<dbReference type="EMBL" id="HBHT01040395">
    <property type="protein sequence ID" value="CAD9994861.1"/>
    <property type="molecule type" value="Transcribed_RNA"/>
</dbReference>
<protein>
    <submittedName>
        <fullName evidence="2">Uncharacterized protein</fullName>
    </submittedName>
</protein>
<feature type="compositionally biased region" description="Polar residues" evidence="1">
    <location>
        <begin position="154"/>
        <end position="164"/>
    </location>
</feature>
<organism evidence="2">
    <name type="scientific">Entomoneis paludosa</name>
    <dbReference type="NCBI Taxonomy" id="265537"/>
    <lineage>
        <taxon>Eukaryota</taxon>
        <taxon>Sar</taxon>
        <taxon>Stramenopiles</taxon>
        <taxon>Ochrophyta</taxon>
        <taxon>Bacillariophyta</taxon>
        <taxon>Bacillariophyceae</taxon>
        <taxon>Bacillariophycidae</taxon>
        <taxon>Entomoneidaceae</taxon>
        <taxon>Entomoneis</taxon>
    </lineage>
</organism>
<feature type="region of interest" description="Disordered" evidence="1">
    <location>
        <begin position="1"/>
        <end position="201"/>
    </location>
</feature>
<feature type="compositionally biased region" description="Basic and acidic residues" evidence="1">
    <location>
        <begin position="1"/>
        <end position="14"/>
    </location>
</feature>
<proteinExistence type="predicted"/>
<dbReference type="EMBL" id="HBHT01040397">
    <property type="protein sequence ID" value="CAD9994864.1"/>
    <property type="molecule type" value="Transcribed_RNA"/>
</dbReference>
<feature type="compositionally biased region" description="Acidic residues" evidence="1">
    <location>
        <begin position="134"/>
        <end position="152"/>
    </location>
</feature>
<feature type="compositionally biased region" description="Low complexity" evidence="1">
    <location>
        <begin position="25"/>
        <end position="38"/>
    </location>
</feature>
<name>A0A6U3F3E4_9STRA</name>
<gene>
    <name evidence="2" type="ORF">APAL1065_LOCUS27131</name>
    <name evidence="3" type="ORF">APAL1065_LOCUS27133</name>
</gene>
<dbReference type="Gene3D" id="3.80.10.10">
    <property type="entry name" value="Ribonuclease Inhibitor"/>
    <property type="match status" value="1"/>
</dbReference>
<sequence>MSDDDKPWKAHDTQSGENDGEDVEAPQAKRAKIAAAAGNEDDDEEEFVGDSEEDCKDEHRKQPSKNSPGHHAKNALGSNDDSDSDSDYEVEQEDDGSSGDDDEDTSNNSEAVEIENEVATFSFRRNHPNSNNYQEDDDASDREDDGDGEDEGGSNNINEGQSEAENGHAQDGPSSSDRDSISDDEEEANWDISQANSDTDGIEVDQRNANIISVAVFDEIWKNYSLYSKHHLILNRQALDPIGCKVLLFRMKKSQENQQKTKREGNGGVGNESDGGRERDADAKNVDTIAPSSFTLRYCTFPSNQEKTKEIVNLLVEILAVYQQDWETIQLVGMGKLQDTREFIRYYNMFHRTAWQTQPRPWDTRQSVSLLPLYECISQSPMLDTLELAEMDLQTPDMGIFFRSWLGSSQCRLTALKLCHVRFHLENVWAGLMDGLSVLSKKLTLLQIKDCDTGGGLLDDEALGLLAAIGLKGAGQDGSCLKSLDLSRRPPREGPFHSRMGVHNMTTGLSASFQGTASTLTLLANILAQLPCLERLNLSSHDLIFQKVESKSAENQDSSGDDHYQVFIEALIQHPRLKMINLVRCGIDNERAVLLLLTLANKKEASVESLDLRHNPFQGQLPTMFFNQLPKNLYQLYLPLRSVTNGADHFRYRHNLDDINAYEATKALTAKFRESLFQNTTLLDCRCCRGDRRRFGRIFRRNEMLLRCQGLLEMPVVLWPLVMEQCQVENDPTALYGALQVVNPGLTGDDTVLHNRPRIPIPHLPNLEDGWGSDPGDDDDE</sequence>
<feature type="compositionally biased region" description="Acidic residues" evidence="1">
    <location>
        <begin position="80"/>
        <end position="105"/>
    </location>
</feature>
<feature type="region of interest" description="Disordered" evidence="1">
    <location>
        <begin position="255"/>
        <end position="284"/>
    </location>
</feature>
<feature type="compositionally biased region" description="Acidic residues" evidence="1">
    <location>
        <begin position="39"/>
        <end position="55"/>
    </location>
</feature>
<evidence type="ECO:0000256" key="1">
    <source>
        <dbReference type="SAM" id="MobiDB-lite"/>
    </source>
</evidence>
<reference evidence="2" key="1">
    <citation type="submission" date="2021-01" db="EMBL/GenBank/DDBJ databases">
        <authorList>
            <person name="Corre E."/>
            <person name="Pelletier E."/>
            <person name="Niang G."/>
            <person name="Scheremetjew M."/>
            <person name="Finn R."/>
            <person name="Kale V."/>
            <person name="Holt S."/>
            <person name="Cochrane G."/>
            <person name="Meng A."/>
            <person name="Brown T."/>
            <person name="Cohen L."/>
        </authorList>
    </citation>
    <scope>NUCLEOTIDE SEQUENCE</scope>
    <source>
        <strain evidence="2">CCMP125</strain>
    </source>
</reference>
<feature type="compositionally biased region" description="Basic and acidic residues" evidence="1">
    <location>
        <begin position="255"/>
        <end position="265"/>
    </location>
</feature>
<feature type="region of interest" description="Disordered" evidence="1">
    <location>
        <begin position="760"/>
        <end position="781"/>
    </location>
</feature>
<dbReference type="AlphaFoldDB" id="A0A6U3F3E4"/>
<dbReference type="InterPro" id="IPR032675">
    <property type="entry name" value="LRR_dom_sf"/>
</dbReference>
<dbReference type="SUPFAM" id="SSF52047">
    <property type="entry name" value="RNI-like"/>
    <property type="match status" value="1"/>
</dbReference>
<evidence type="ECO:0000313" key="3">
    <source>
        <dbReference type="EMBL" id="CAD9994864.1"/>
    </source>
</evidence>
<evidence type="ECO:0000313" key="2">
    <source>
        <dbReference type="EMBL" id="CAD9994861.1"/>
    </source>
</evidence>
<accession>A0A6U3F3E4</accession>